<comment type="caution">
    <text evidence="6">The sequence shown here is derived from an EMBL/GenBank/DDBJ whole genome shotgun (WGS) entry which is preliminary data.</text>
</comment>
<dbReference type="InterPro" id="IPR059000">
    <property type="entry name" value="ATPase_P-type_domA"/>
</dbReference>
<name>X1K816_9ZZZZ</name>
<evidence type="ECO:0000256" key="2">
    <source>
        <dbReference type="ARBA" id="ARBA00022475"/>
    </source>
</evidence>
<sequence>QEYRSNHAAEQLRALVRTTATVYRPSEGRAVRVEVPLGDLVPGDVVALAAGDMVPADLRLLTSKDLFISQAVLTGEAMPVEKAAERPDAAADDGATAASDLFNVCLMGTNVVSGTATALVLATGAQTYFGSIARSILGERPLTSFDIGVSRVTWLMIRFMLVMAPVVLVV</sequence>
<evidence type="ECO:0000259" key="5">
    <source>
        <dbReference type="Pfam" id="PF00122"/>
    </source>
</evidence>
<dbReference type="Gene3D" id="2.70.150.10">
    <property type="entry name" value="Calcium-transporting ATPase, cytoplasmic transduction domain A"/>
    <property type="match status" value="1"/>
</dbReference>
<dbReference type="PANTHER" id="PTHR42861">
    <property type="entry name" value="CALCIUM-TRANSPORTING ATPASE"/>
    <property type="match status" value="1"/>
</dbReference>
<evidence type="ECO:0000256" key="1">
    <source>
        <dbReference type="ARBA" id="ARBA00004651"/>
    </source>
</evidence>
<gene>
    <name evidence="6" type="ORF">S03H2_67823</name>
</gene>
<evidence type="ECO:0000313" key="6">
    <source>
        <dbReference type="EMBL" id="GAH78228.1"/>
    </source>
</evidence>
<dbReference type="InterPro" id="IPR006415">
    <property type="entry name" value="P-type_ATPase_IIIB"/>
</dbReference>
<dbReference type="InterPro" id="IPR008250">
    <property type="entry name" value="ATPase_P-typ_transduc_dom_A_sf"/>
</dbReference>
<dbReference type="GO" id="GO:0005886">
    <property type="term" value="C:plasma membrane"/>
    <property type="evidence" value="ECO:0007669"/>
    <property type="project" value="UniProtKB-SubCell"/>
</dbReference>
<comment type="subcellular location">
    <subcellularLocation>
        <location evidence="1">Cell membrane</location>
        <topology evidence="1">Multi-pass membrane protein</topology>
    </subcellularLocation>
</comment>
<keyword evidence="3" id="KW-0597">Phosphoprotein</keyword>
<evidence type="ECO:0000256" key="3">
    <source>
        <dbReference type="ARBA" id="ARBA00022553"/>
    </source>
</evidence>
<dbReference type="EMBL" id="BARU01044482">
    <property type="protein sequence ID" value="GAH78228.1"/>
    <property type="molecule type" value="Genomic_DNA"/>
</dbReference>
<feature type="non-terminal residue" evidence="6">
    <location>
        <position position="170"/>
    </location>
</feature>
<dbReference type="PRINTS" id="PR01836">
    <property type="entry name" value="MGATPASE"/>
</dbReference>
<reference evidence="6" key="1">
    <citation type="journal article" date="2014" name="Front. Microbiol.">
        <title>High frequency of phylogenetically diverse reductive dehalogenase-homologous genes in deep subseafloor sedimentary metagenomes.</title>
        <authorList>
            <person name="Kawai M."/>
            <person name="Futagami T."/>
            <person name="Toyoda A."/>
            <person name="Takaki Y."/>
            <person name="Nishi S."/>
            <person name="Hori S."/>
            <person name="Arai W."/>
            <person name="Tsubouchi T."/>
            <person name="Morono Y."/>
            <person name="Uchiyama I."/>
            <person name="Ito T."/>
            <person name="Fujiyama A."/>
            <person name="Inagaki F."/>
            <person name="Takami H."/>
        </authorList>
    </citation>
    <scope>NUCLEOTIDE SEQUENCE</scope>
    <source>
        <strain evidence="6">Expedition CK06-06</strain>
    </source>
</reference>
<keyword evidence="2" id="KW-1003">Cell membrane</keyword>
<accession>X1K816</accession>
<evidence type="ECO:0000256" key="4">
    <source>
        <dbReference type="ARBA" id="ARBA00022842"/>
    </source>
</evidence>
<dbReference type="Pfam" id="PF00122">
    <property type="entry name" value="E1-E2_ATPase"/>
    <property type="match status" value="1"/>
</dbReference>
<feature type="domain" description="P-type ATPase A" evidence="5">
    <location>
        <begin position="16"/>
        <end position="136"/>
    </location>
</feature>
<keyword evidence="4" id="KW-0460">Magnesium</keyword>
<dbReference type="AlphaFoldDB" id="X1K816"/>
<proteinExistence type="predicted"/>
<dbReference type="GO" id="GO:0015444">
    <property type="term" value="F:P-type magnesium transporter activity"/>
    <property type="evidence" value="ECO:0007669"/>
    <property type="project" value="InterPro"/>
</dbReference>
<keyword evidence="2" id="KW-0472">Membrane</keyword>
<protein>
    <recommendedName>
        <fullName evidence="5">P-type ATPase A domain-containing protein</fullName>
    </recommendedName>
</protein>
<dbReference type="SUPFAM" id="SSF81653">
    <property type="entry name" value="Calcium ATPase, transduction domain A"/>
    <property type="match status" value="1"/>
</dbReference>
<organism evidence="6">
    <name type="scientific">marine sediment metagenome</name>
    <dbReference type="NCBI Taxonomy" id="412755"/>
    <lineage>
        <taxon>unclassified sequences</taxon>
        <taxon>metagenomes</taxon>
        <taxon>ecological metagenomes</taxon>
    </lineage>
</organism>
<feature type="non-terminal residue" evidence="6">
    <location>
        <position position="1"/>
    </location>
</feature>